<dbReference type="PANTHER" id="PTHR46401">
    <property type="entry name" value="GLYCOSYLTRANSFERASE WBBK-RELATED"/>
    <property type="match status" value="1"/>
</dbReference>
<dbReference type="EMBL" id="BJVA01000008">
    <property type="protein sequence ID" value="GEK96487.1"/>
    <property type="molecule type" value="Genomic_DNA"/>
</dbReference>
<evidence type="ECO:0000313" key="4">
    <source>
        <dbReference type="Proteomes" id="UP000321079"/>
    </source>
</evidence>
<comment type="caution">
    <text evidence="3">The sequence shown here is derived from an EMBL/GenBank/DDBJ whole genome shotgun (WGS) entry which is preliminary data.</text>
</comment>
<keyword evidence="1" id="KW-0808">Transferase</keyword>
<dbReference type="InterPro" id="IPR028992">
    <property type="entry name" value="Hedgehog/Intein_dom"/>
</dbReference>
<keyword evidence="4" id="KW-1185">Reference proteome</keyword>
<dbReference type="GO" id="GO:0016757">
    <property type="term" value="F:glycosyltransferase activity"/>
    <property type="evidence" value="ECO:0007669"/>
    <property type="project" value="TreeGrafter"/>
</dbReference>
<dbReference type="OrthoDB" id="9807209at2"/>
<dbReference type="Pfam" id="PF13403">
    <property type="entry name" value="Hint_2"/>
    <property type="match status" value="1"/>
</dbReference>
<dbReference type="InterPro" id="IPR030930">
    <property type="entry name" value="AIDA"/>
</dbReference>
<dbReference type="GO" id="GO:0009103">
    <property type="term" value="P:lipopolysaccharide biosynthetic process"/>
    <property type="evidence" value="ECO:0007669"/>
    <property type="project" value="TreeGrafter"/>
</dbReference>
<dbReference type="Proteomes" id="UP000321079">
    <property type="component" value="Unassembled WGS sequence"/>
</dbReference>
<evidence type="ECO:0000313" key="3">
    <source>
        <dbReference type="EMBL" id="GEK96487.1"/>
    </source>
</evidence>
<protein>
    <recommendedName>
        <fullName evidence="2">Hedgehog/Intein (Hint) domain-containing protein</fullName>
    </recommendedName>
</protein>
<dbReference type="Pfam" id="PF16168">
    <property type="entry name" value="AIDA"/>
    <property type="match status" value="2"/>
</dbReference>
<dbReference type="SUPFAM" id="SSF51294">
    <property type="entry name" value="Hedgehog/intein (Hint) domain"/>
    <property type="match status" value="1"/>
</dbReference>
<gene>
    <name evidence="3" type="ORF">GKA01_16840</name>
</gene>
<dbReference type="InterPro" id="IPR011050">
    <property type="entry name" value="Pectin_lyase_fold/virulence"/>
</dbReference>
<reference evidence="3 4" key="1">
    <citation type="submission" date="2019-07" db="EMBL/GenBank/DDBJ databases">
        <title>Whole genome shotgun sequence of Gluconobacter kanchanaburiensis NBRC 103587.</title>
        <authorList>
            <person name="Hosoyama A."/>
            <person name="Uohara A."/>
            <person name="Ohji S."/>
            <person name="Ichikawa N."/>
        </authorList>
    </citation>
    <scope>NUCLEOTIDE SEQUENCE [LARGE SCALE GENOMIC DNA]</scope>
    <source>
        <strain evidence="3 4">NBRC 103587</strain>
    </source>
</reference>
<dbReference type="CDD" id="cd03801">
    <property type="entry name" value="GT4_PimA-like"/>
    <property type="match status" value="1"/>
</dbReference>
<dbReference type="PANTHER" id="PTHR46401:SF2">
    <property type="entry name" value="GLYCOSYLTRANSFERASE WBBK-RELATED"/>
    <property type="match status" value="1"/>
</dbReference>
<dbReference type="RefSeq" id="WP_146861383.1">
    <property type="nucleotide sequence ID" value="NZ_BARK01000007.1"/>
</dbReference>
<name>A0A511BFC4_9PROT</name>
<evidence type="ECO:0000256" key="1">
    <source>
        <dbReference type="ARBA" id="ARBA00022679"/>
    </source>
</evidence>
<sequence length="1582" mass="163374">MTTYNVSAGITSSGLILSAGDELMIEPGGTTIDITVSSGGFEYVSSGGGTTIGTIISSGGVEEVCWASIASATIITDGGKQLVDLMGTTSGTVISSGGFEIVSADGNATGTTVMSGGTLIDYGGNVASATIDSGGTLIVTTGRNASYTANVGAVVISADIIVKSAGSLISAMDSTSLSGFAVASGEVLQVYSGGTIDGTVINSGGEDIVLSGGKASNTVVGSGGIEYVSWGGVASGTTVNSGGEERLLNSSIAYDTIVSSGGQECVSYGGVASGTVVGSGGAEYVSRGGVASGTTVSSGGEESVLNQGTAYDTIVSSGGTETVSSGGIASGTVISSGGIQYVSDGGVAAYTLVSAGGEEFVLSGAESHDTIVSAGGTESISYGGYGIGTTVDASGTEYVSWGGVASGTVVNSGGLQVVAQGGIASSAIVNSGGVELVSGVASATTVNSGGMQILTQGAYEAGTTVNSGAVVFVSQGGTVSGTTVSAGGELIVIAGSISDTSIESGGTLIVTPTTMGEEMEYTSDVGATVISTSLIVTSDNMLLSAIDSSSVSGFAVSSAETLKIYSGGTAEDTAVNAGGEVIVSSGGRTTATVVHAGGTENVSYDGVVSGTIVSSGGLEYVSMGGVASGTIIESGGTLYLNNNGASGIVLEQGGQIDLASLQYVSGQSSAVYASSVLTLTEGGSSKTLSLAGDYTGEYFTLSDDGHGDTLITAEGTPCYCRGTRIATERGDVAVENLAIGDRLLTISGAMRPIRWIGRRSYAGQFAATNPAVLPVMFRAGSLGDAVPARDLMVSPLHAMYLDGVLIPAEALVNGVSILRMENVDRVDYFHLELDTHDVILAEGAASETFVDDGSRGMFHNAVEYRALYPDAVRTEARYCAPRVEDGEELAAINRALVLRATGGEHPVNAGPLSGFVDVVESGRIAGWAFHETTPEAPVKLRVLDGEHVLAEIFSDIYRTDLAEAGIGNGHNAFEFIVPGGLSPNSRHIIRVVRAEDGQDLKGSPWVIEADPSLSPTVLVRPNGPVADHGQGFLDHTSRQRIAGWAYDSTHGSEPVTVQIFDNGQYIAQTLANTYRADLAAAGYEGGRFGFDILLPGGLSPMSRHIIQVCRAHDGAELMGSPIVIEAADSFDADLAESVTRAVDGLAVGHDRERVLSFLLSQAERLRQHQANEASGREAQDRRRRLIRRSGGMLVDTHDGPETPVRRALIIDEQLPDTTRDAGSCAILSHMRGLQALGYDVSFVAASEMEAPHGAAIRASLLSEGITCWHAPFYVSVEDVLRKQARGFDLVYLHRVSNASRYMALTRQHQQSARVIYSVADLHHVRLERQATLEGRPELLTEARKLRLAECAAAWQADVVITHSSEEAAILRRLVPTAVVHQVPWSIDLRTDAEQPIERQGVLFLGHYGHAPNVDAAQWLVREIMPRVWAERSDIKCILAGSAMPEAVRRLAGESVEIAGYVPDLGTFFNRVMLSVAPLRFGAGIKGKVLDSLGSGVPCVMSDIAAEGMMLPIELLTLQTPTDANAIARQILQLHENRAEYEQLRQAGLAMIQNHYGMKNVISGLRAAVDVDHLPVALTGKAG</sequence>
<dbReference type="InterPro" id="IPR012332">
    <property type="entry name" value="Autotransporter_pectin_lyase_C"/>
</dbReference>
<accession>A0A511BFC4</accession>
<dbReference type="Gene3D" id="2.160.20.20">
    <property type="match status" value="2"/>
</dbReference>
<dbReference type="SUPFAM" id="SSF51126">
    <property type="entry name" value="Pectin lyase-like"/>
    <property type="match status" value="1"/>
</dbReference>
<dbReference type="InterPro" id="IPR036844">
    <property type="entry name" value="Hint_dom_sf"/>
</dbReference>
<evidence type="ECO:0000259" key="2">
    <source>
        <dbReference type="Pfam" id="PF13403"/>
    </source>
</evidence>
<dbReference type="Pfam" id="PF13692">
    <property type="entry name" value="Glyco_trans_1_4"/>
    <property type="match status" value="1"/>
</dbReference>
<organism evidence="3 4">
    <name type="scientific">Gluconobacter kanchanaburiensis NBRC 103587</name>
    <dbReference type="NCBI Taxonomy" id="1307948"/>
    <lineage>
        <taxon>Bacteria</taxon>
        <taxon>Pseudomonadati</taxon>
        <taxon>Pseudomonadota</taxon>
        <taxon>Alphaproteobacteria</taxon>
        <taxon>Acetobacterales</taxon>
        <taxon>Acetobacteraceae</taxon>
        <taxon>Gluconobacter</taxon>
    </lineage>
</organism>
<dbReference type="SUPFAM" id="SSF53756">
    <property type="entry name" value="UDP-Glycosyltransferase/glycogen phosphorylase"/>
    <property type="match status" value="1"/>
</dbReference>
<proteinExistence type="predicted"/>
<dbReference type="NCBIfam" id="TIGR04415">
    <property type="entry name" value="O_hepto_targRPT"/>
    <property type="match status" value="14"/>
</dbReference>
<dbReference type="Gene3D" id="3.40.50.2000">
    <property type="entry name" value="Glycogen Phosphorylase B"/>
    <property type="match status" value="2"/>
</dbReference>
<feature type="domain" description="Hedgehog/Intein (Hint)" evidence="2">
    <location>
        <begin position="717"/>
        <end position="852"/>
    </location>
</feature>